<protein>
    <submittedName>
        <fullName evidence="1">Uncharacterized protein</fullName>
    </submittedName>
</protein>
<keyword evidence="2" id="KW-1185">Reference proteome</keyword>
<proteinExistence type="predicted"/>
<dbReference type="EMBL" id="JANPWB010000005">
    <property type="protein sequence ID" value="KAJ1185798.1"/>
    <property type="molecule type" value="Genomic_DNA"/>
</dbReference>
<evidence type="ECO:0000313" key="2">
    <source>
        <dbReference type="Proteomes" id="UP001066276"/>
    </source>
</evidence>
<sequence length="79" mass="8916">MAWYATCRSAANTAWERAQTPRGGLATRRGLSAVYRPLRELVVALKKWPRPRPGEAWLILVVLPNNSLFTQAIRREQAG</sequence>
<dbReference type="AlphaFoldDB" id="A0AAV7UDJ4"/>
<gene>
    <name evidence="1" type="ORF">NDU88_002585</name>
</gene>
<name>A0AAV7UDJ4_PLEWA</name>
<accession>A0AAV7UDJ4</accession>
<organism evidence="1 2">
    <name type="scientific">Pleurodeles waltl</name>
    <name type="common">Iberian ribbed newt</name>
    <dbReference type="NCBI Taxonomy" id="8319"/>
    <lineage>
        <taxon>Eukaryota</taxon>
        <taxon>Metazoa</taxon>
        <taxon>Chordata</taxon>
        <taxon>Craniata</taxon>
        <taxon>Vertebrata</taxon>
        <taxon>Euteleostomi</taxon>
        <taxon>Amphibia</taxon>
        <taxon>Batrachia</taxon>
        <taxon>Caudata</taxon>
        <taxon>Salamandroidea</taxon>
        <taxon>Salamandridae</taxon>
        <taxon>Pleurodelinae</taxon>
        <taxon>Pleurodeles</taxon>
    </lineage>
</organism>
<dbReference type="Proteomes" id="UP001066276">
    <property type="component" value="Chromosome 3_1"/>
</dbReference>
<comment type="caution">
    <text evidence="1">The sequence shown here is derived from an EMBL/GenBank/DDBJ whole genome shotgun (WGS) entry which is preliminary data.</text>
</comment>
<evidence type="ECO:0000313" key="1">
    <source>
        <dbReference type="EMBL" id="KAJ1185798.1"/>
    </source>
</evidence>
<reference evidence="1" key="1">
    <citation type="journal article" date="2022" name="bioRxiv">
        <title>Sequencing and chromosome-scale assembly of the giantPleurodeles waltlgenome.</title>
        <authorList>
            <person name="Brown T."/>
            <person name="Elewa A."/>
            <person name="Iarovenko S."/>
            <person name="Subramanian E."/>
            <person name="Araus A.J."/>
            <person name="Petzold A."/>
            <person name="Susuki M."/>
            <person name="Suzuki K.-i.T."/>
            <person name="Hayashi T."/>
            <person name="Toyoda A."/>
            <person name="Oliveira C."/>
            <person name="Osipova E."/>
            <person name="Leigh N.D."/>
            <person name="Simon A."/>
            <person name="Yun M.H."/>
        </authorList>
    </citation>
    <scope>NUCLEOTIDE SEQUENCE</scope>
    <source>
        <strain evidence="1">20211129_DDA</strain>
        <tissue evidence="1">Liver</tissue>
    </source>
</reference>